<dbReference type="GO" id="GO:0034389">
    <property type="term" value="P:lipid droplet organization"/>
    <property type="evidence" value="ECO:0007669"/>
    <property type="project" value="TreeGrafter"/>
</dbReference>
<comment type="subcellular location">
    <subcellularLocation>
        <location evidence="1">Endoplasmic reticulum membrane</location>
        <topology evidence="1">Multi-pass membrane protein</topology>
    </subcellularLocation>
</comment>
<proteinExistence type="predicted"/>
<dbReference type="GO" id="GO:0005789">
    <property type="term" value="C:endoplasmic reticulum membrane"/>
    <property type="evidence" value="ECO:0007669"/>
    <property type="project" value="UniProtKB-SubCell"/>
</dbReference>
<dbReference type="InterPro" id="IPR019388">
    <property type="entry name" value="FIT"/>
</dbReference>
<sequence>MMDMLRKYLKPHQAVALVLYPSTVLIAFLYSTIGHPPDSYFSSKRNIFNLFFVKIGWFWVTLVYFAYLYLVGSRRLQNTQAFIRGASRYALVTLYWYIMTQWLLGPSFIDRVYVLTGGKCSSLLQDTKLNVELATVVQQQVCRRMGGQWTGGHDVSGHCVLLIHASLFLWEELSWMFYNATPFIQMKTRDRAQYFSVVSVLSLASLWYVMLFMTGVYFHGHFEILSGSIFGVLGWALLYLGVFPRLPEIGLAAATIQ</sequence>
<dbReference type="Pfam" id="PF10261">
    <property type="entry name" value="FIT"/>
    <property type="match status" value="1"/>
</dbReference>
<dbReference type="GO" id="GO:0008654">
    <property type="term" value="P:phospholipid biosynthetic process"/>
    <property type="evidence" value="ECO:0007669"/>
    <property type="project" value="TreeGrafter"/>
</dbReference>
<protein>
    <recommendedName>
        <fullName evidence="11">Fat storage-inducing transmembrane protein</fullName>
    </recommendedName>
</protein>
<feature type="transmembrane region" description="Helical" evidence="8">
    <location>
        <begin position="12"/>
        <end position="30"/>
    </location>
</feature>
<dbReference type="PANTHER" id="PTHR23129:SF0">
    <property type="entry name" value="ACYL-COENZYME A DIPHOSPHATASE FITM2"/>
    <property type="match status" value="1"/>
</dbReference>
<evidence type="ECO:0008006" key="11">
    <source>
        <dbReference type="Google" id="ProtNLM"/>
    </source>
</evidence>
<dbReference type="Proteomes" id="UP000054107">
    <property type="component" value="Unassembled WGS sequence"/>
</dbReference>
<gene>
    <name evidence="9" type="primary">PARPA_10924.1 scaffold 41991</name>
</gene>
<dbReference type="STRING" id="35722.A0A0B7NGV2"/>
<keyword evidence="5 8" id="KW-1133">Transmembrane helix</keyword>
<evidence type="ECO:0000256" key="4">
    <source>
        <dbReference type="ARBA" id="ARBA00022824"/>
    </source>
</evidence>
<dbReference type="GO" id="GO:0010945">
    <property type="term" value="F:coenzyme A diphosphatase activity"/>
    <property type="evidence" value="ECO:0007669"/>
    <property type="project" value="InterPro"/>
</dbReference>
<evidence type="ECO:0000256" key="2">
    <source>
        <dbReference type="ARBA" id="ARBA00022692"/>
    </source>
</evidence>
<evidence type="ECO:0000256" key="5">
    <source>
        <dbReference type="ARBA" id="ARBA00022989"/>
    </source>
</evidence>
<organism evidence="9 10">
    <name type="scientific">Parasitella parasitica</name>
    <dbReference type="NCBI Taxonomy" id="35722"/>
    <lineage>
        <taxon>Eukaryota</taxon>
        <taxon>Fungi</taxon>
        <taxon>Fungi incertae sedis</taxon>
        <taxon>Mucoromycota</taxon>
        <taxon>Mucoromycotina</taxon>
        <taxon>Mucoromycetes</taxon>
        <taxon>Mucorales</taxon>
        <taxon>Mucorineae</taxon>
        <taxon>Mucoraceae</taxon>
        <taxon>Parasitella</taxon>
    </lineage>
</organism>
<accession>A0A0B7NGV2</accession>
<evidence type="ECO:0000313" key="9">
    <source>
        <dbReference type="EMBL" id="CEP16652.1"/>
    </source>
</evidence>
<dbReference type="PANTHER" id="PTHR23129">
    <property type="entry name" value="ACYL-COENZYME A DIPHOSPHATASE FITM2"/>
    <property type="match status" value="1"/>
</dbReference>
<dbReference type="OrthoDB" id="5579088at2759"/>
<keyword evidence="3" id="KW-0378">Hydrolase</keyword>
<keyword evidence="7 8" id="KW-0472">Membrane</keyword>
<name>A0A0B7NGV2_9FUNG</name>
<feature type="transmembrane region" description="Helical" evidence="8">
    <location>
        <begin position="194"/>
        <end position="218"/>
    </location>
</feature>
<keyword evidence="6" id="KW-0443">Lipid metabolism</keyword>
<evidence type="ECO:0000256" key="8">
    <source>
        <dbReference type="SAM" id="Phobius"/>
    </source>
</evidence>
<evidence type="ECO:0000256" key="7">
    <source>
        <dbReference type="ARBA" id="ARBA00023136"/>
    </source>
</evidence>
<evidence type="ECO:0000256" key="1">
    <source>
        <dbReference type="ARBA" id="ARBA00004477"/>
    </source>
</evidence>
<reference evidence="9 10" key="1">
    <citation type="submission" date="2014-09" db="EMBL/GenBank/DDBJ databases">
        <authorList>
            <person name="Ellenberger Sabrina"/>
        </authorList>
    </citation>
    <scope>NUCLEOTIDE SEQUENCE [LARGE SCALE GENOMIC DNA]</scope>
    <source>
        <strain evidence="9 10">CBS 412.66</strain>
    </source>
</reference>
<feature type="transmembrane region" description="Helical" evidence="8">
    <location>
        <begin position="224"/>
        <end position="242"/>
    </location>
</feature>
<dbReference type="GO" id="GO:0019915">
    <property type="term" value="P:lipid storage"/>
    <property type="evidence" value="ECO:0007669"/>
    <property type="project" value="InterPro"/>
</dbReference>
<evidence type="ECO:0000256" key="6">
    <source>
        <dbReference type="ARBA" id="ARBA00023098"/>
    </source>
</evidence>
<dbReference type="EMBL" id="LN733222">
    <property type="protein sequence ID" value="CEP16652.1"/>
    <property type="molecule type" value="Genomic_DNA"/>
</dbReference>
<evidence type="ECO:0000313" key="10">
    <source>
        <dbReference type="Proteomes" id="UP000054107"/>
    </source>
</evidence>
<evidence type="ECO:0000256" key="3">
    <source>
        <dbReference type="ARBA" id="ARBA00022801"/>
    </source>
</evidence>
<keyword evidence="2 8" id="KW-0812">Transmembrane</keyword>
<keyword evidence="4" id="KW-0256">Endoplasmic reticulum</keyword>
<keyword evidence="10" id="KW-1185">Reference proteome</keyword>
<feature type="transmembrane region" description="Helical" evidence="8">
    <location>
        <begin position="50"/>
        <end position="69"/>
    </location>
</feature>
<dbReference type="AlphaFoldDB" id="A0A0B7NGV2"/>